<evidence type="ECO:0000256" key="3">
    <source>
        <dbReference type="ARBA" id="ARBA00022982"/>
    </source>
</evidence>
<evidence type="ECO:0000256" key="2">
    <source>
        <dbReference type="ARBA" id="ARBA00022692"/>
    </source>
</evidence>
<feature type="domain" description="Ferric oxidoreductase" evidence="10">
    <location>
        <begin position="142"/>
        <end position="276"/>
    </location>
</feature>
<gene>
    <name evidence="11" type="ORF">PDIGIT_LOCUS10722</name>
</gene>
<dbReference type="AlphaFoldDB" id="A0A9W4XMP5"/>
<dbReference type="GO" id="GO:0006811">
    <property type="term" value="P:monoatomic ion transport"/>
    <property type="evidence" value="ECO:0007669"/>
    <property type="project" value="UniProtKB-KW"/>
</dbReference>
<accession>A0A9W4XMP5</accession>
<dbReference type="InterPro" id="IPR050369">
    <property type="entry name" value="RBOH/FRE"/>
</dbReference>
<dbReference type="PANTHER" id="PTHR11972:SF69">
    <property type="entry name" value="FERRIC REDUCTION OXIDASE 6-RELATED"/>
    <property type="match status" value="1"/>
</dbReference>
<evidence type="ECO:0000259" key="10">
    <source>
        <dbReference type="Pfam" id="PF01794"/>
    </source>
</evidence>
<feature type="transmembrane region" description="Helical" evidence="8">
    <location>
        <begin position="175"/>
        <end position="198"/>
    </location>
</feature>
<evidence type="ECO:0000256" key="7">
    <source>
        <dbReference type="ARBA" id="ARBA00023136"/>
    </source>
</evidence>
<sequence>MAQLIETVALFVLLLASAGLTLAFTRFPCYTTICSEDYFLYEVTIHLIVYYVMLTVLSLILFLRTRVTAIQSLMGAHIPGMLSVVGRTVTLGNILTLTWIVGITATMTALWLPKQLKYWGARTDPFGWASTKIQLAATGVAGHYADILLGLLLLPTSRNSLIGRAFSIHQSTLLFAHKIIAYLFIIASVAHGGVFLTYESSERDKKKEEAFADGNPFLTLSESETRGSWFTKTLYTGAITLVMLVVILLTSIPWVRRNHYNVFYYNHVLFGILTMAGASLHASTNFYLILPGLTLYVFDRIHRQWRQRIYKSTVATVENAGNDWVRISLLGSDRDDLPLVEKSISRSNPLDYYYLNFPDVSLYQNHPFTAVAPATSENRAKFLFQPSSGKSQQKSMKEWTWNLSGYVPRHRSSATLDVQVQGPYRVNDDGYKTASHIMCIVGGTGITGACSLVHWWLSNGMQDTFMTVVWTVRERRTADVQEWLDLQSASRSDRNLTLILHVSSETGRLEPESVLQRHLMVEETRSTGPDCAWIYASGPDGLLRATEAACVNVKKHSDNAERANVSWYIARWEV</sequence>
<keyword evidence="7 8" id="KW-0472">Membrane</keyword>
<organism evidence="11 12">
    <name type="scientific">Periconia digitata</name>
    <dbReference type="NCBI Taxonomy" id="1303443"/>
    <lineage>
        <taxon>Eukaryota</taxon>
        <taxon>Fungi</taxon>
        <taxon>Dikarya</taxon>
        <taxon>Ascomycota</taxon>
        <taxon>Pezizomycotina</taxon>
        <taxon>Dothideomycetes</taxon>
        <taxon>Pleosporomycetidae</taxon>
        <taxon>Pleosporales</taxon>
        <taxon>Massarineae</taxon>
        <taxon>Periconiaceae</taxon>
        <taxon>Periconia</taxon>
    </lineage>
</organism>
<keyword evidence="12" id="KW-1185">Reference proteome</keyword>
<keyword evidence="5" id="KW-0560">Oxidoreductase</keyword>
<dbReference type="InterPro" id="IPR039261">
    <property type="entry name" value="FNR_nucleotide-bd"/>
</dbReference>
<dbReference type="CDD" id="cd06186">
    <property type="entry name" value="NOX_Duox_like_FAD_NADP"/>
    <property type="match status" value="1"/>
</dbReference>
<evidence type="ECO:0000256" key="9">
    <source>
        <dbReference type="SAM" id="SignalP"/>
    </source>
</evidence>
<dbReference type="PANTHER" id="PTHR11972">
    <property type="entry name" value="NADPH OXIDASE"/>
    <property type="match status" value="1"/>
</dbReference>
<comment type="subcellular location">
    <subcellularLocation>
        <location evidence="1">Membrane</location>
        <topology evidence="1">Multi-pass membrane protein</topology>
    </subcellularLocation>
</comment>
<comment type="caution">
    <text evidence="11">The sequence shown here is derived from an EMBL/GenBank/DDBJ whole genome shotgun (WGS) entry which is preliminary data.</text>
</comment>
<dbReference type="GO" id="GO:0016491">
    <property type="term" value="F:oxidoreductase activity"/>
    <property type="evidence" value="ECO:0007669"/>
    <property type="project" value="UniProtKB-KW"/>
</dbReference>
<dbReference type="InterPro" id="IPR013130">
    <property type="entry name" value="Fe3_Rdtase_TM_dom"/>
</dbReference>
<feature type="signal peptide" evidence="9">
    <location>
        <begin position="1"/>
        <end position="23"/>
    </location>
</feature>
<name>A0A9W4XMP5_9PLEO</name>
<keyword evidence="9" id="KW-0732">Signal</keyword>
<evidence type="ECO:0000313" key="12">
    <source>
        <dbReference type="Proteomes" id="UP001152607"/>
    </source>
</evidence>
<evidence type="ECO:0000256" key="1">
    <source>
        <dbReference type="ARBA" id="ARBA00004141"/>
    </source>
</evidence>
<feature type="transmembrane region" description="Helical" evidence="8">
    <location>
        <begin position="39"/>
        <end position="63"/>
    </location>
</feature>
<keyword evidence="2 8" id="KW-0812">Transmembrane</keyword>
<evidence type="ECO:0000256" key="6">
    <source>
        <dbReference type="ARBA" id="ARBA00023065"/>
    </source>
</evidence>
<feature type="transmembrane region" description="Helical" evidence="8">
    <location>
        <begin position="234"/>
        <end position="255"/>
    </location>
</feature>
<dbReference type="SUPFAM" id="SSF52343">
    <property type="entry name" value="Ferredoxin reductase-like, C-terminal NADP-linked domain"/>
    <property type="match status" value="1"/>
</dbReference>
<dbReference type="Pfam" id="PF01794">
    <property type="entry name" value="Ferric_reduct"/>
    <property type="match status" value="1"/>
</dbReference>
<reference evidence="11" key="1">
    <citation type="submission" date="2023-01" db="EMBL/GenBank/DDBJ databases">
        <authorList>
            <person name="Van Ghelder C."/>
            <person name="Rancurel C."/>
        </authorList>
    </citation>
    <scope>NUCLEOTIDE SEQUENCE</scope>
    <source>
        <strain evidence="11">CNCM I-4278</strain>
    </source>
</reference>
<keyword evidence="4 8" id="KW-1133">Transmembrane helix</keyword>
<dbReference type="OrthoDB" id="10006946at2759"/>
<evidence type="ECO:0000313" key="11">
    <source>
        <dbReference type="EMBL" id="CAI6337609.1"/>
    </source>
</evidence>
<dbReference type="EMBL" id="CAOQHR010000007">
    <property type="protein sequence ID" value="CAI6337609.1"/>
    <property type="molecule type" value="Genomic_DNA"/>
</dbReference>
<feature type="chain" id="PRO_5040875815" description="Ferric oxidoreductase domain-containing protein" evidence="9">
    <location>
        <begin position="24"/>
        <end position="574"/>
    </location>
</feature>
<feature type="transmembrane region" description="Helical" evidence="8">
    <location>
        <begin position="133"/>
        <end position="154"/>
    </location>
</feature>
<proteinExistence type="predicted"/>
<keyword evidence="6" id="KW-0406">Ion transport</keyword>
<dbReference type="Gene3D" id="3.40.50.80">
    <property type="entry name" value="Nucleotide-binding domain of ferredoxin-NADP reductase (FNR) module"/>
    <property type="match status" value="1"/>
</dbReference>
<dbReference type="Proteomes" id="UP001152607">
    <property type="component" value="Unassembled WGS sequence"/>
</dbReference>
<keyword evidence="6" id="KW-0813">Transport</keyword>
<dbReference type="GO" id="GO:0005886">
    <property type="term" value="C:plasma membrane"/>
    <property type="evidence" value="ECO:0007669"/>
    <property type="project" value="TreeGrafter"/>
</dbReference>
<protein>
    <recommendedName>
        <fullName evidence="10">Ferric oxidoreductase domain-containing protein</fullName>
    </recommendedName>
</protein>
<keyword evidence="3" id="KW-0249">Electron transport</keyword>
<feature type="transmembrane region" description="Helical" evidence="8">
    <location>
        <begin position="262"/>
        <end position="280"/>
    </location>
</feature>
<evidence type="ECO:0000256" key="5">
    <source>
        <dbReference type="ARBA" id="ARBA00023002"/>
    </source>
</evidence>
<evidence type="ECO:0000256" key="8">
    <source>
        <dbReference type="SAM" id="Phobius"/>
    </source>
</evidence>
<feature type="transmembrane region" description="Helical" evidence="8">
    <location>
        <begin position="84"/>
        <end position="113"/>
    </location>
</feature>
<evidence type="ECO:0000256" key="4">
    <source>
        <dbReference type="ARBA" id="ARBA00022989"/>
    </source>
</evidence>